<evidence type="ECO:0000313" key="4">
    <source>
        <dbReference type="Proteomes" id="UP000243978"/>
    </source>
</evidence>
<dbReference type="Pfam" id="PF00563">
    <property type="entry name" value="EAL"/>
    <property type="match status" value="1"/>
</dbReference>
<dbReference type="PANTHER" id="PTHR33121">
    <property type="entry name" value="CYCLIC DI-GMP PHOSPHODIESTERASE PDEF"/>
    <property type="match status" value="1"/>
</dbReference>
<name>A0A2T6BEQ1_9RHOB</name>
<dbReference type="InterPro" id="IPR035919">
    <property type="entry name" value="EAL_sf"/>
</dbReference>
<dbReference type="InterPro" id="IPR000160">
    <property type="entry name" value="GGDEF_dom"/>
</dbReference>
<dbReference type="InterPro" id="IPR043128">
    <property type="entry name" value="Rev_trsase/Diguanyl_cyclase"/>
</dbReference>
<dbReference type="Proteomes" id="UP000243978">
    <property type="component" value="Unassembled WGS sequence"/>
</dbReference>
<organism evidence="3 4">
    <name type="scientific">Litoreibacter ponti</name>
    <dbReference type="NCBI Taxonomy" id="1510457"/>
    <lineage>
        <taxon>Bacteria</taxon>
        <taxon>Pseudomonadati</taxon>
        <taxon>Pseudomonadota</taxon>
        <taxon>Alphaproteobacteria</taxon>
        <taxon>Rhodobacterales</taxon>
        <taxon>Roseobacteraceae</taxon>
        <taxon>Litoreibacter</taxon>
    </lineage>
</organism>
<keyword evidence="4" id="KW-1185">Reference proteome</keyword>
<dbReference type="Gene3D" id="3.30.70.270">
    <property type="match status" value="1"/>
</dbReference>
<dbReference type="PROSITE" id="PS50883">
    <property type="entry name" value="EAL"/>
    <property type="match status" value="1"/>
</dbReference>
<protein>
    <submittedName>
        <fullName evidence="3">Diguanylate cyclase/phosphodiesterase</fullName>
    </submittedName>
</protein>
<evidence type="ECO:0000313" key="3">
    <source>
        <dbReference type="EMBL" id="PTX54542.1"/>
    </source>
</evidence>
<dbReference type="AlphaFoldDB" id="A0A2T6BEQ1"/>
<feature type="domain" description="GGDEF" evidence="2">
    <location>
        <begin position="90"/>
        <end position="226"/>
    </location>
</feature>
<dbReference type="InterPro" id="IPR050706">
    <property type="entry name" value="Cyclic-di-GMP_PDE-like"/>
</dbReference>
<dbReference type="PROSITE" id="PS50887">
    <property type="entry name" value="GGDEF"/>
    <property type="match status" value="1"/>
</dbReference>
<dbReference type="Pfam" id="PF00990">
    <property type="entry name" value="GGDEF"/>
    <property type="match status" value="1"/>
</dbReference>
<feature type="domain" description="EAL" evidence="1">
    <location>
        <begin position="235"/>
        <end position="490"/>
    </location>
</feature>
<dbReference type="CDD" id="cd01948">
    <property type="entry name" value="EAL"/>
    <property type="match status" value="1"/>
</dbReference>
<dbReference type="SUPFAM" id="SSF141868">
    <property type="entry name" value="EAL domain-like"/>
    <property type="match status" value="1"/>
</dbReference>
<dbReference type="OrthoDB" id="9814202at2"/>
<dbReference type="InterPro" id="IPR001633">
    <property type="entry name" value="EAL_dom"/>
</dbReference>
<accession>A0A2T6BEQ1</accession>
<comment type="caution">
    <text evidence="3">The sequence shown here is derived from an EMBL/GenBank/DDBJ whole genome shotgun (WGS) entry which is preliminary data.</text>
</comment>
<gene>
    <name evidence="3" type="ORF">C8N43_3358</name>
</gene>
<evidence type="ECO:0000259" key="2">
    <source>
        <dbReference type="PROSITE" id="PS50887"/>
    </source>
</evidence>
<dbReference type="SMART" id="SM00267">
    <property type="entry name" value="GGDEF"/>
    <property type="match status" value="1"/>
</dbReference>
<evidence type="ECO:0000259" key="1">
    <source>
        <dbReference type="PROSITE" id="PS50883"/>
    </source>
</evidence>
<dbReference type="InterPro" id="IPR029787">
    <property type="entry name" value="Nucleotide_cyclase"/>
</dbReference>
<dbReference type="EMBL" id="QBKS01000002">
    <property type="protein sequence ID" value="PTX54542.1"/>
    <property type="molecule type" value="Genomic_DNA"/>
</dbReference>
<sequence length="504" mass="54697">MERLSARVAQILGSATLTRYGLASLPLLAGISYATNSTPPLLIAAFALPVALLGVRAPQARPYRQQFRQGGQDDIVALVDHAIATQPNTQRSAVLSLELDNSETLIDTWGSDGVEHIMSVLTDRLCGVLRTTDIVAKTGQTKFTIGLPGIRVPELGAVVALVERLQDAAHTGILIDHASAHVTLSAGFCLQERAKSRSGISMVEGADMALRDAQAQGTGAIRGFSKNTPEVERDGSPSGQDVLNALERGEIIAWFQPQISTDTGLVTGFEALARWDHPERGMLAPGVFLPALEAVRGMELLSETMLQHALRAIRGWDAAGLKVPTVAVNFATQDLRNPGLVERIKWDVDRFEIEPERLAIEILETVVAETEDDVITRNIRALGDQGFRIDLDDFGTGHASLSNIRRFAVNRIKIDRSFITHADEDPGQQRMVNAIIGMAEQLEIETVAEGVETLEEKGILSQLGCTHMQGYAIGKPMPFEETAAWMAKHNQQQNAASIFPRKTG</sequence>
<dbReference type="GO" id="GO:0071111">
    <property type="term" value="F:cyclic-guanylate-specific phosphodiesterase activity"/>
    <property type="evidence" value="ECO:0007669"/>
    <property type="project" value="InterPro"/>
</dbReference>
<dbReference type="SUPFAM" id="SSF55073">
    <property type="entry name" value="Nucleotide cyclase"/>
    <property type="match status" value="1"/>
</dbReference>
<dbReference type="PANTHER" id="PTHR33121:SF70">
    <property type="entry name" value="SIGNALING PROTEIN YKOW"/>
    <property type="match status" value="1"/>
</dbReference>
<proteinExistence type="predicted"/>
<dbReference type="Gene3D" id="3.20.20.450">
    <property type="entry name" value="EAL domain"/>
    <property type="match status" value="1"/>
</dbReference>
<dbReference type="SMART" id="SM00052">
    <property type="entry name" value="EAL"/>
    <property type="match status" value="1"/>
</dbReference>
<reference evidence="3 4" key="1">
    <citation type="submission" date="2018-04" db="EMBL/GenBank/DDBJ databases">
        <title>Genomic Encyclopedia of Archaeal and Bacterial Type Strains, Phase II (KMG-II): from individual species to whole genera.</title>
        <authorList>
            <person name="Goeker M."/>
        </authorList>
    </citation>
    <scope>NUCLEOTIDE SEQUENCE [LARGE SCALE GENOMIC DNA]</scope>
    <source>
        <strain evidence="3 4">DSM 100977</strain>
    </source>
</reference>
<dbReference type="RefSeq" id="WP_107846863.1">
    <property type="nucleotide sequence ID" value="NZ_QBKS01000002.1"/>
</dbReference>